<keyword evidence="2" id="KW-1185">Reference proteome</keyword>
<sequence length="98" mass="11375">MRDTDLYLEALRGKHTLELSWQRCSHVHDEIAQVFTSASYYAILSLLCPVSIDLHPPKHHRPSFVAHRARCAPQPFPITASCRSRRYRCYPNRVDDPT</sequence>
<name>A0A2X0P8K6_9BASI</name>
<evidence type="ECO:0000313" key="1">
    <source>
        <dbReference type="EMBL" id="SGY81159.1"/>
    </source>
</evidence>
<organism evidence="1 2">
    <name type="scientific">Microbotryum silenes-dioicae</name>
    <dbReference type="NCBI Taxonomy" id="796604"/>
    <lineage>
        <taxon>Eukaryota</taxon>
        <taxon>Fungi</taxon>
        <taxon>Dikarya</taxon>
        <taxon>Basidiomycota</taxon>
        <taxon>Pucciniomycotina</taxon>
        <taxon>Microbotryomycetes</taxon>
        <taxon>Microbotryales</taxon>
        <taxon>Microbotryaceae</taxon>
        <taxon>Microbotryum</taxon>
    </lineage>
</organism>
<dbReference type="AlphaFoldDB" id="A0A2X0P8K6"/>
<protein>
    <submittedName>
        <fullName evidence="1">BQ5605_C009g05475 protein</fullName>
    </submittedName>
</protein>
<accession>A0A2X0P8K6</accession>
<evidence type="ECO:0000313" key="2">
    <source>
        <dbReference type="Proteomes" id="UP000249464"/>
    </source>
</evidence>
<dbReference type="EMBL" id="FQNC01000049">
    <property type="protein sequence ID" value="SGY81159.1"/>
    <property type="molecule type" value="Genomic_DNA"/>
</dbReference>
<gene>
    <name evidence="1" type="primary">BQ5605_C009g05475</name>
    <name evidence="1" type="ORF">BQ5605_C009G05475</name>
</gene>
<dbReference type="Proteomes" id="UP000249464">
    <property type="component" value="Unassembled WGS sequence"/>
</dbReference>
<proteinExistence type="predicted"/>
<reference evidence="1 2" key="1">
    <citation type="submission" date="2016-11" db="EMBL/GenBank/DDBJ databases">
        <authorList>
            <person name="Jaros S."/>
            <person name="Januszkiewicz K."/>
            <person name="Wedrychowicz H."/>
        </authorList>
    </citation>
    <scope>NUCLEOTIDE SEQUENCE [LARGE SCALE GENOMIC DNA]</scope>
</reference>